<organism evidence="7">
    <name type="scientific">Faucicola osloensis</name>
    <name type="common">Moraxella osloensis</name>
    <dbReference type="NCBI Taxonomy" id="34062"/>
    <lineage>
        <taxon>Bacteria</taxon>
        <taxon>Pseudomonadati</taxon>
        <taxon>Pseudomonadota</taxon>
        <taxon>Gammaproteobacteria</taxon>
        <taxon>Moraxellales</taxon>
        <taxon>Moraxellaceae</taxon>
        <taxon>Faucicola</taxon>
    </lineage>
</organism>
<dbReference type="SUPFAM" id="SSF103088">
    <property type="entry name" value="OmpA-like"/>
    <property type="match status" value="1"/>
</dbReference>
<feature type="chain" id="PRO_5041654159" evidence="5">
    <location>
        <begin position="24"/>
        <end position="312"/>
    </location>
</feature>
<evidence type="ECO:0000313" key="7">
    <source>
        <dbReference type="EMBL" id="OBX64229.1"/>
    </source>
</evidence>
<evidence type="ECO:0000256" key="2">
    <source>
        <dbReference type="ARBA" id="ARBA00023136"/>
    </source>
</evidence>
<evidence type="ECO:0000259" key="6">
    <source>
        <dbReference type="PROSITE" id="PS51123"/>
    </source>
</evidence>
<evidence type="ECO:0000256" key="3">
    <source>
        <dbReference type="ARBA" id="ARBA00023237"/>
    </source>
</evidence>
<evidence type="ECO:0000256" key="5">
    <source>
        <dbReference type="SAM" id="SignalP"/>
    </source>
</evidence>
<dbReference type="PANTHER" id="PTHR30329">
    <property type="entry name" value="STATOR ELEMENT OF FLAGELLAR MOTOR COMPLEX"/>
    <property type="match status" value="1"/>
</dbReference>
<comment type="subcellular location">
    <subcellularLocation>
        <location evidence="1">Cell outer membrane</location>
    </subcellularLocation>
</comment>
<dbReference type="Gene3D" id="3.30.1330.60">
    <property type="entry name" value="OmpA-like domain"/>
    <property type="match status" value="1"/>
</dbReference>
<gene>
    <name evidence="7" type="ORF">A9299_10170</name>
</gene>
<dbReference type="AlphaFoldDB" id="A0AA91J9M9"/>
<keyword evidence="2 4" id="KW-0472">Membrane</keyword>
<dbReference type="Pfam" id="PF00691">
    <property type="entry name" value="OmpA"/>
    <property type="match status" value="1"/>
</dbReference>
<dbReference type="InterPro" id="IPR050330">
    <property type="entry name" value="Bact_OuterMem_StrucFunc"/>
</dbReference>
<comment type="caution">
    <text evidence="7">The sequence shown here is derived from an EMBL/GenBank/DDBJ whole genome shotgun (WGS) entry which is preliminary data.</text>
</comment>
<accession>A0AA91J9M9</accession>
<dbReference type="GO" id="GO:0009279">
    <property type="term" value="C:cell outer membrane"/>
    <property type="evidence" value="ECO:0007669"/>
    <property type="project" value="UniProtKB-SubCell"/>
</dbReference>
<dbReference type="PANTHER" id="PTHR30329:SF21">
    <property type="entry name" value="LIPOPROTEIN YIAD-RELATED"/>
    <property type="match status" value="1"/>
</dbReference>
<evidence type="ECO:0000256" key="1">
    <source>
        <dbReference type="ARBA" id="ARBA00004442"/>
    </source>
</evidence>
<dbReference type="InterPro" id="IPR006664">
    <property type="entry name" value="OMP_bac"/>
</dbReference>
<dbReference type="PROSITE" id="PS51123">
    <property type="entry name" value="OMPA_2"/>
    <property type="match status" value="1"/>
</dbReference>
<dbReference type="InterPro" id="IPR036737">
    <property type="entry name" value="OmpA-like_sf"/>
</dbReference>
<name>A0AA91J9M9_FAUOS</name>
<feature type="signal peptide" evidence="5">
    <location>
        <begin position="1"/>
        <end position="23"/>
    </location>
</feature>
<proteinExistence type="predicted"/>
<keyword evidence="5" id="KW-0732">Signal</keyword>
<protein>
    <submittedName>
        <fullName evidence="7">Cell envelope biogenesis protein OmpA</fullName>
    </submittedName>
</protein>
<dbReference type="InterPro" id="IPR006665">
    <property type="entry name" value="OmpA-like"/>
</dbReference>
<sequence>MSEIKKLSLLVLINMAAATSAYAARIVDTANQKAVNNVQWNKIKNIDAKQILAKEIPNNTASIFFLRRADQDTLKTSVNIGINDRFQVSLQPGKYSQVYSCVGVNEISAEITGHKNNDLLKNHTSFKLEPNTTYFFDIDVDTNGNATVNQITNDSALENLKDMQYQTHQITRVVANCPQAPIPIVISAPLVVAPKPIQYESIDLKVLFDNDKSIVKPQYYDEVKRVADFMTRHPEVTATLEGHTDSNASADYNFALSQRRVDAVKQILIQNYNIDASRLNSIGYGESHPIADNATAEGRQRNRRVIAVFKTN</sequence>
<feature type="domain" description="OmpA-like" evidence="6">
    <location>
        <begin position="195"/>
        <end position="312"/>
    </location>
</feature>
<reference evidence="7" key="1">
    <citation type="submission" date="2016-06" db="EMBL/GenBank/DDBJ databases">
        <title>Draft genome of Moraxella osloensis CCUG 67237.</title>
        <authorList>
            <person name="Salva-Serra F."/>
            <person name="Engstrom-Jakobsson H."/>
            <person name="Thorell K."/>
            <person name="Gonzales-Siles L."/>
            <person name="Karlsson R."/>
            <person name="Boulund F."/>
            <person name="Engstrand L."/>
            <person name="Kristiansson E."/>
            <person name="Moore E."/>
        </authorList>
    </citation>
    <scope>NUCLEOTIDE SEQUENCE [LARGE SCALE GENOMIC DNA]</scope>
    <source>
        <strain evidence="7">CCUG 67237</strain>
    </source>
</reference>
<dbReference type="CDD" id="cd07185">
    <property type="entry name" value="OmpA_C-like"/>
    <property type="match status" value="1"/>
</dbReference>
<keyword evidence="3" id="KW-0998">Cell outer membrane</keyword>
<evidence type="ECO:0000256" key="4">
    <source>
        <dbReference type="PROSITE-ProRule" id="PRU00473"/>
    </source>
</evidence>
<dbReference type="EMBL" id="LZMT01000019">
    <property type="protein sequence ID" value="OBX64229.1"/>
    <property type="molecule type" value="Genomic_DNA"/>
</dbReference>
<dbReference type="PRINTS" id="PR01021">
    <property type="entry name" value="OMPADOMAIN"/>
</dbReference>